<dbReference type="PANTHER" id="PTHR48069">
    <property type="entry name" value="DIHYDROFOLATE REDUCTASE"/>
    <property type="match status" value="1"/>
</dbReference>
<keyword evidence="5 8" id="KW-0521">NADP</keyword>
<comment type="pathway">
    <text evidence="1 8">Cofactor biosynthesis; tetrahydrofolate biosynthesis; 5,6,7,8-tetrahydrofolate from 7,8-dihydrofolate: step 1/1.</text>
</comment>
<evidence type="ECO:0000256" key="4">
    <source>
        <dbReference type="ARBA" id="ARBA00022563"/>
    </source>
</evidence>
<comment type="similarity">
    <text evidence="2 8 9">Belongs to the dihydrofolate reductase family.</text>
</comment>
<dbReference type="InterPro" id="IPR017925">
    <property type="entry name" value="DHFR_CS"/>
</dbReference>
<evidence type="ECO:0000313" key="12">
    <source>
        <dbReference type="Proteomes" id="UP000199668"/>
    </source>
</evidence>
<dbReference type="PROSITE" id="PS51330">
    <property type="entry name" value="DHFR_2"/>
    <property type="match status" value="1"/>
</dbReference>
<proteinExistence type="inferred from homology"/>
<evidence type="ECO:0000256" key="5">
    <source>
        <dbReference type="ARBA" id="ARBA00022857"/>
    </source>
</evidence>
<dbReference type="GO" id="GO:0005829">
    <property type="term" value="C:cytosol"/>
    <property type="evidence" value="ECO:0007669"/>
    <property type="project" value="TreeGrafter"/>
</dbReference>
<gene>
    <name evidence="11" type="ORF">SAMN04488054_10973</name>
</gene>
<dbReference type="Pfam" id="PF00186">
    <property type="entry name" value="DHFR_1"/>
    <property type="match status" value="1"/>
</dbReference>
<dbReference type="GO" id="GO:0070401">
    <property type="term" value="F:NADP+ binding"/>
    <property type="evidence" value="ECO:0007669"/>
    <property type="project" value="UniProtKB-ARBA"/>
</dbReference>
<evidence type="ECO:0000256" key="6">
    <source>
        <dbReference type="ARBA" id="ARBA00023002"/>
    </source>
</evidence>
<evidence type="ECO:0000256" key="8">
    <source>
        <dbReference type="PIRNR" id="PIRNR000194"/>
    </source>
</evidence>
<dbReference type="GO" id="GO:0046655">
    <property type="term" value="P:folic acid metabolic process"/>
    <property type="evidence" value="ECO:0007669"/>
    <property type="project" value="TreeGrafter"/>
</dbReference>
<evidence type="ECO:0000256" key="3">
    <source>
        <dbReference type="ARBA" id="ARBA00012856"/>
    </source>
</evidence>
<keyword evidence="4 8" id="KW-0554">One-carbon metabolism</keyword>
<dbReference type="GO" id="GO:0006730">
    <property type="term" value="P:one-carbon metabolic process"/>
    <property type="evidence" value="ECO:0007669"/>
    <property type="project" value="UniProtKB-KW"/>
</dbReference>
<protein>
    <recommendedName>
        <fullName evidence="3 8">Dihydrofolate reductase</fullName>
        <ecNumber evidence="3 8">1.5.1.3</ecNumber>
    </recommendedName>
</protein>
<dbReference type="CDD" id="cd00209">
    <property type="entry name" value="DHFR"/>
    <property type="match status" value="1"/>
</dbReference>
<name>A0A1I4LYG7_9BACI</name>
<dbReference type="FunFam" id="3.40.430.10:FF:000001">
    <property type="entry name" value="Dihydrofolate reductase"/>
    <property type="match status" value="1"/>
</dbReference>
<dbReference type="PROSITE" id="PS00075">
    <property type="entry name" value="DHFR_1"/>
    <property type="match status" value="1"/>
</dbReference>
<dbReference type="InterPro" id="IPR024072">
    <property type="entry name" value="DHFR-like_dom_sf"/>
</dbReference>
<organism evidence="11 12">
    <name type="scientific">Salibacterium qingdaonense</name>
    <dbReference type="NCBI Taxonomy" id="266892"/>
    <lineage>
        <taxon>Bacteria</taxon>
        <taxon>Bacillati</taxon>
        <taxon>Bacillota</taxon>
        <taxon>Bacilli</taxon>
        <taxon>Bacillales</taxon>
        <taxon>Bacillaceae</taxon>
    </lineage>
</organism>
<dbReference type="PANTHER" id="PTHR48069:SF3">
    <property type="entry name" value="DIHYDROFOLATE REDUCTASE"/>
    <property type="match status" value="1"/>
</dbReference>
<evidence type="ECO:0000256" key="9">
    <source>
        <dbReference type="RuleBase" id="RU004474"/>
    </source>
</evidence>
<accession>A0A1I4LYG7</accession>
<dbReference type="Proteomes" id="UP000199668">
    <property type="component" value="Unassembled WGS sequence"/>
</dbReference>
<dbReference type="UniPathway" id="UPA00077">
    <property type="reaction ID" value="UER00158"/>
</dbReference>
<comment type="catalytic activity">
    <reaction evidence="8">
        <text>(6S)-5,6,7,8-tetrahydrofolate + NADP(+) = 7,8-dihydrofolate + NADPH + H(+)</text>
        <dbReference type="Rhea" id="RHEA:15009"/>
        <dbReference type="ChEBI" id="CHEBI:15378"/>
        <dbReference type="ChEBI" id="CHEBI:57451"/>
        <dbReference type="ChEBI" id="CHEBI:57453"/>
        <dbReference type="ChEBI" id="CHEBI:57783"/>
        <dbReference type="ChEBI" id="CHEBI:58349"/>
        <dbReference type="EC" id="1.5.1.3"/>
    </reaction>
</comment>
<dbReference type="AlphaFoldDB" id="A0A1I4LYG7"/>
<dbReference type="Gene3D" id="3.40.430.10">
    <property type="entry name" value="Dihydrofolate Reductase, subunit A"/>
    <property type="match status" value="1"/>
</dbReference>
<dbReference type="GO" id="GO:0004146">
    <property type="term" value="F:dihydrofolate reductase activity"/>
    <property type="evidence" value="ECO:0007669"/>
    <property type="project" value="UniProtKB-EC"/>
</dbReference>
<dbReference type="RefSeq" id="WP_090926750.1">
    <property type="nucleotide sequence ID" value="NZ_FOTY01000009.1"/>
</dbReference>
<dbReference type="SUPFAM" id="SSF53597">
    <property type="entry name" value="Dihydrofolate reductase-like"/>
    <property type="match status" value="1"/>
</dbReference>
<dbReference type="InterPro" id="IPR012259">
    <property type="entry name" value="DHFR"/>
</dbReference>
<dbReference type="InterPro" id="IPR001796">
    <property type="entry name" value="DHFR_dom"/>
</dbReference>
<evidence type="ECO:0000256" key="7">
    <source>
        <dbReference type="ARBA" id="ARBA00025067"/>
    </source>
</evidence>
<reference evidence="11 12" key="1">
    <citation type="submission" date="2016-10" db="EMBL/GenBank/DDBJ databases">
        <authorList>
            <person name="de Groot N.N."/>
        </authorList>
    </citation>
    <scope>NUCLEOTIDE SEQUENCE [LARGE SCALE GENOMIC DNA]</scope>
    <source>
        <strain evidence="11 12">CGMCC 1.6134</strain>
    </source>
</reference>
<sequence length="163" mass="18620">MISFVAAMDENRLIGADGSMPWHLPNDLKHFKNVTYGGPVIMGRKTFESIGKALPGRRNIVVTSNPSLDAPDCELVHSIEEVKALDDEDPKEELFVIGGEALFEELLPQASRMHLTLIHDHFNGDTYFPAWEEKDWRIVYEEQGAVDDRNRFPHTFLTLERKQ</sequence>
<dbReference type="STRING" id="266892.SAMN04488054_10973"/>
<dbReference type="EMBL" id="FOTY01000009">
    <property type="protein sequence ID" value="SFL96051.1"/>
    <property type="molecule type" value="Genomic_DNA"/>
</dbReference>
<feature type="domain" description="DHFR" evidence="10">
    <location>
        <begin position="1"/>
        <end position="161"/>
    </location>
</feature>
<comment type="function">
    <text evidence="7 8">Key enzyme in folate metabolism. Catalyzes an essential reaction for de novo glycine and purine synthesis, and for DNA precursor synthesis.</text>
</comment>
<evidence type="ECO:0000256" key="2">
    <source>
        <dbReference type="ARBA" id="ARBA00009539"/>
    </source>
</evidence>
<evidence type="ECO:0000256" key="1">
    <source>
        <dbReference type="ARBA" id="ARBA00004903"/>
    </source>
</evidence>
<evidence type="ECO:0000259" key="10">
    <source>
        <dbReference type="PROSITE" id="PS51330"/>
    </source>
</evidence>
<keyword evidence="6 8" id="KW-0560">Oxidoreductase</keyword>
<dbReference type="EC" id="1.5.1.3" evidence="3 8"/>
<dbReference type="PIRSF" id="PIRSF000194">
    <property type="entry name" value="DHFR"/>
    <property type="match status" value="1"/>
</dbReference>
<dbReference type="GO" id="GO:0046654">
    <property type="term" value="P:tetrahydrofolate biosynthetic process"/>
    <property type="evidence" value="ECO:0007669"/>
    <property type="project" value="UniProtKB-UniPathway"/>
</dbReference>
<dbReference type="GO" id="GO:0046452">
    <property type="term" value="P:dihydrofolate metabolic process"/>
    <property type="evidence" value="ECO:0007669"/>
    <property type="project" value="TreeGrafter"/>
</dbReference>
<keyword evidence="12" id="KW-1185">Reference proteome</keyword>
<evidence type="ECO:0000313" key="11">
    <source>
        <dbReference type="EMBL" id="SFL96051.1"/>
    </source>
</evidence>
<dbReference type="OrthoDB" id="9804315at2"/>
<dbReference type="PRINTS" id="PR00070">
    <property type="entry name" value="DHFR"/>
</dbReference>